<gene>
    <name evidence="1" type="ORF">L210DRAFT_3694799</name>
</gene>
<sequence length="129" mass="14252">MGEFSSSPFAERPCELPLSRFHQLGTLSDLEEAVALQRGAFEHRTQGHPHRALWMINLASSLLTRFEQLGTMSDFQEAVALQCSALEHHPQGHPDRAYSLSNLASSLLSRFDQLGTMSDLEEAALCPAT</sequence>
<dbReference type="Proteomes" id="UP001194468">
    <property type="component" value="Unassembled WGS sequence"/>
</dbReference>
<dbReference type="InterPro" id="IPR011990">
    <property type="entry name" value="TPR-like_helical_dom_sf"/>
</dbReference>
<comment type="caution">
    <text evidence="1">The sequence shown here is derived from an EMBL/GenBank/DDBJ whole genome shotgun (WGS) entry which is preliminary data.</text>
</comment>
<protein>
    <submittedName>
        <fullName evidence="1">Uncharacterized protein</fullName>
    </submittedName>
</protein>
<proteinExistence type="predicted"/>
<dbReference type="Gene3D" id="1.25.40.10">
    <property type="entry name" value="Tetratricopeptide repeat domain"/>
    <property type="match status" value="1"/>
</dbReference>
<evidence type="ECO:0000313" key="1">
    <source>
        <dbReference type="EMBL" id="KAF8435463.1"/>
    </source>
</evidence>
<dbReference type="AlphaFoldDB" id="A0AAD4BMZ9"/>
<accession>A0AAD4BMZ9</accession>
<organism evidence="1 2">
    <name type="scientific">Boletus edulis BED1</name>
    <dbReference type="NCBI Taxonomy" id="1328754"/>
    <lineage>
        <taxon>Eukaryota</taxon>
        <taxon>Fungi</taxon>
        <taxon>Dikarya</taxon>
        <taxon>Basidiomycota</taxon>
        <taxon>Agaricomycotina</taxon>
        <taxon>Agaricomycetes</taxon>
        <taxon>Agaricomycetidae</taxon>
        <taxon>Boletales</taxon>
        <taxon>Boletineae</taxon>
        <taxon>Boletaceae</taxon>
        <taxon>Boletoideae</taxon>
        <taxon>Boletus</taxon>
    </lineage>
</organism>
<dbReference type="EMBL" id="WHUW01000025">
    <property type="protein sequence ID" value="KAF8435463.1"/>
    <property type="molecule type" value="Genomic_DNA"/>
</dbReference>
<name>A0AAD4BMZ9_BOLED</name>
<keyword evidence="2" id="KW-1185">Reference proteome</keyword>
<reference evidence="1" key="2">
    <citation type="journal article" date="2020" name="Nat. Commun.">
        <title>Large-scale genome sequencing of mycorrhizal fungi provides insights into the early evolution of symbiotic traits.</title>
        <authorList>
            <person name="Miyauchi S."/>
            <person name="Kiss E."/>
            <person name="Kuo A."/>
            <person name="Drula E."/>
            <person name="Kohler A."/>
            <person name="Sanchez-Garcia M."/>
            <person name="Morin E."/>
            <person name="Andreopoulos B."/>
            <person name="Barry K.W."/>
            <person name="Bonito G."/>
            <person name="Buee M."/>
            <person name="Carver A."/>
            <person name="Chen C."/>
            <person name="Cichocki N."/>
            <person name="Clum A."/>
            <person name="Culley D."/>
            <person name="Crous P.W."/>
            <person name="Fauchery L."/>
            <person name="Girlanda M."/>
            <person name="Hayes R.D."/>
            <person name="Keri Z."/>
            <person name="LaButti K."/>
            <person name="Lipzen A."/>
            <person name="Lombard V."/>
            <person name="Magnuson J."/>
            <person name="Maillard F."/>
            <person name="Murat C."/>
            <person name="Nolan M."/>
            <person name="Ohm R.A."/>
            <person name="Pangilinan J."/>
            <person name="Pereira M.F."/>
            <person name="Perotto S."/>
            <person name="Peter M."/>
            <person name="Pfister S."/>
            <person name="Riley R."/>
            <person name="Sitrit Y."/>
            <person name="Stielow J.B."/>
            <person name="Szollosi G."/>
            <person name="Zifcakova L."/>
            <person name="Stursova M."/>
            <person name="Spatafora J.W."/>
            <person name="Tedersoo L."/>
            <person name="Vaario L.M."/>
            <person name="Yamada A."/>
            <person name="Yan M."/>
            <person name="Wang P."/>
            <person name="Xu J."/>
            <person name="Bruns T."/>
            <person name="Baldrian P."/>
            <person name="Vilgalys R."/>
            <person name="Dunand C."/>
            <person name="Henrissat B."/>
            <person name="Grigoriev I.V."/>
            <person name="Hibbett D."/>
            <person name="Nagy L.G."/>
            <person name="Martin F.M."/>
        </authorList>
    </citation>
    <scope>NUCLEOTIDE SEQUENCE</scope>
    <source>
        <strain evidence="1">BED1</strain>
    </source>
</reference>
<evidence type="ECO:0000313" key="2">
    <source>
        <dbReference type="Proteomes" id="UP001194468"/>
    </source>
</evidence>
<reference evidence="1" key="1">
    <citation type="submission" date="2019-10" db="EMBL/GenBank/DDBJ databases">
        <authorList>
            <consortium name="DOE Joint Genome Institute"/>
            <person name="Kuo A."/>
            <person name="Miyauchi S."/>
            <person name="Kiss E."/>
            <person name="Drula E."/>
            <person name="Kohler A."/>
            <person name="Sanchez-Garcia M."/>
            <person name="Andreopoulos B."/>
            <person name="Barry K.W."/>
            <person name="Bonito G."/>
            <person name="Buee M."/>
            <person name="Carver A."/>
            <person name="Chen C."/>
            <person name="Cichocki N."/>
            <person name="Clum A."/>
            <person name="Culley D."/>
            <person name="Crous P.W."/>
            <person name="Fauchery L."/>
            <person name="Girlanda M."/>
            <person name="Hayes R."/>
            <person name="Keri Z."/>
            <person name="LaButti K."/>
            <person name="Lipzen A."/>
            <person name="Lombard V."/>
            <person name="Magnuson J."/>
            <person name="Maillard F."/>
            <person name="Morin E."/>
            <person name="Murat C."/>
            <person name="Nolan M."/>
            <person name="Ohm R."/>
            <person name="Pangilinan J."/>
            <person name="Pereira M."/>
            <person name="Perotto S."/>
            <person name="Peter M."/>
            <person name="Riley R."/>
            <person name="Sitrit Y."/>
            <person name="Stielow B."/>
            <person name="Szollosi G."/>
            <person name="Zifcakova L."/>
            <person name="Stursova M."/>
            <person name="Spatafora J.W."/>
            <person name="Tedersoo L."/>
            <person name="Vaario L.-M."/>
            <person name="Yamada A."/>
            <person name="Yan M."/>
            <person name="Wang P."/>
            <person name="Xu J."/>
            <person name="Bruns T."/>
            <person name="Baldrian P."/>
            <person name="Vilgalys R."/>
            <person name="Henrissat B."/>
            <person name="Grigoriev I.V."/>
            <person name="Hibbett D."/>
            <person name="Nagy L.G."/>
            <person name="Martin F.M."/>
        </authorList>
    </citation>
    <scope>NUCLEOTIDE SEQUENCE</scope>
    <source>
        <strain evidence="1">BED1</strain>
    </source>
</reference>